<keyword evidence="3" id="KW-1185">Reference proteome</keyword>
<dbReference type="GeneID" id="64061223"/>
<proteinExistence type="predicted"/>
<reference evidence="2 3" key="1">
    <citation type="submission" date="2013-04" db="EMBL/GenBank/DDBJ databases">
        <title>The Genome Sequence of Sutterella wadsworthensis HGA0223.</title>
        <authorList>
            <consortium name="The Broad Institute Genomics Platform"/>
            <person name="Earl A."/>
            <person name="Ward D."/>
            <person name="Feldgarden M."/>
            <person name="Gevers D."/>
            <person name="Schmidt T.M."/>
            <person name="Dover J."/>
            <person name="Dai D."/>
            <person name="Walker B."/>
            <person name="Young S."/>
            <person name="Zeng Q."/>
            <person name="Gargeya S."/>
            <person name="Fitzgerald M."/>
            <person name="Haas B."/>
            <person name="Abouelleil A."/>
            <person name="Allen A.W."/>
            <person name="Alvarado L."/>
            <person name="Arachchi H.M."/>
            <person name="Berlin A.M."/>
            <person name="Chapman S.B."/>
            <person name="Gainer-Dewar J."/>
            <person name="Goldberg J."/>
            <person name="Griggs A."/>
            <person name="Gujja S."/>
            <person name="Hansen M."/>
            <person name="Howarth C."/>
            <person name="Imamovic A."/>
            <person name="Ireland A."/>
            <person name="Larimer J."/>
            <person name="McCowan C."/>
            <person name="Murphy C."/>
            <person name="Pearson M."/>
            <person name="Poon T.W."/>
            <person name="Priest M."/>
            <person name="Roberts A."/>
            <person name="Saif S."/>
            <person name="Shea T."/>
            <person name="Sisk P."/>
            <person name="Sykes S."/>
            <person name="Wortman J."/>
            <person name="Nusbaum C."/>
            <person name="Birren B."/>
        </authorList>
    </citation>
    <scope>NUCLEOTIDE SEQUENCE [LARGE SCALE GENOMIC DNA]</scope>
    <source>
        <strain evidence="2 3">HGA0223</strain>
    </source>
</reference>
<dbReference type="STRING" id="1203554.HMPREF1476_00955"/>
<name>S3BLG8_9BURK</name>
<accession>S3BLG8</accession>
<dbReference type="Proteomes" id="UP000014400">
    <property type="component" value="Unassembled WGS sequence"/>
</dbReference>
<dbReference type="PATRIC" id="fig|1203554.3.peg.979"/>
<dbReference type="EMBL" id="ATCF01000012">
    <property type="protein sequence ID" value="EPE00226.1"/>
    <property type="molecule type" value="Genomic_DNA"/>
</dbReference>
<dbReference type="Pfam" id="PF04015">
    <property type="entry name" value="DUF362"/>
    <property type="match status" value="1"/>
</dbReference>
<dbReference type="InterPro" id="IPR007160">
    <property type="entry name" value="DUF362"/>
</dbReference>
<comment type="caution">
    <text evidence="2">The sequence shown here is derived from an EMBL/GenBank/DDBJ whole genome shotgun (WGS) entry which is preliminary data.</text>
</comment>
<dbReference type="eggNOG" id="COG2768">
    <property type="taxonomic scope" value="Bacteria"/>
</dbReference>
<protein>
    <recommendedName>
        <fullName evidence="1">DUF362 domain-containing protein</fullName>
    </recommendedName>
</protein>
<dbReference type="HOGENOM" id="CLU_1271743_0_0_4"/>
<gene>
    <name evidence="2" type="ORF">HMPREF1476_00955</name>
</gene>
<dbReference type="Gene3D" id="3.40.50.11440">
    <property type="match status" value="1"/>
</dbReference>
<evidence type="ECO:0000259" key="1">
    <source>
        <dbReference type="Pfam" id="PF04015"/>
    </source>
</evidence>
<evidence type="ECO:0000313" key="3">
    <source>
        <dbReference type="Proteomes" id="UP000014400"/>
    </source>
</evidence>
<feature type="domain" description="DUF362" evidence="1">
    <location>
        <begin position="38"/>
        <end position="173"/>
    </location>
</feature>
<sequence length="217" mass="23387">MGERFWRQPPAYATHIAEIRSQGVDFAPVDVLDRAERPEDYVKLPIPDGANLKEIEVCRAMLEDYGGIVVLTNFKIPSFAGYTGAVKNIGIGLASPDGKAPVHEPGYQRSEAFFTNLADAVKGIKARMGRKMIAISILSNIHAEPFGGAAPKTGNLGIIGSLDPVAADQAACDLIWQLPSHTAQRQPIDQKIDSGWLQLEKLAAVGAGSRIYHRTGV</sequence>
<dbReference type="AlphaFoldDB" id="S3BLG8"/>
<dbReference type="RefSeq" id="WP_016474271.1">
    <property type="nucleotide sequence ID" value="NZ_KE150480.1"/>
</dbReference>
<evidence type="ECO:0000313" key="2">
    <source>
        <dbReference type="EMBL" id="EPE00226.1"/>
    </source>
</evidence>
<organism evidence="2 3">
    <name type="scientific">Sutterella wadsworthensis HGA0223</name>
    <dbReference type="NCBI Taxonomy" id="1203554"/>
    <lineage>
        <taxon>Bacteria</taxon>
        <taxon>Pseudomonadati</taxon>
        <taxon>Pseudomonadota</taxon>
        <taxon>Betaproteobacteria</taxon>
        <taxon>Burkholderiales</taxon>
        <taxon>Sutterellaceae</taxon>
        <taxon>Sutterella</taxon>
    </lineage>
</organism>